<dbReference type="GeneID" id="19684956"/>
<organism evidence="1 2">
    <name type="scientific">Streptococcus phage K13</name>
    <dbReference type="NCBI Taxonomy" id="1448274"/>
    <lineage>
        <taxon>Viruses</taxon>
        <taxon>Duplodnaviria</taxon>
        <taxon>Heunggongvirae</taxon>
        <taxon>Uroviricota</taxon>
        <taxon>Caudoviricetes</taxon>
        <taxon>Ferrettivirinae</taxon>
        <taxon>Hinxtonvirus</taxon>
        <taxon>Hinxtonvirus K13</taxon>
    </lineage>
</organism>
<dbReference type="Gene3D" id="1.10.3210.10">
    <property type="entry name" value="Hypothetical protein af1432"/>
    <property type="match status" value="1"/>
</dbReference>
<evidence type="ECO:0000313" key="1">
    <source>
        <dbReference type="EMBL" id="CDL73984.1"/>
    </source>
</evidence>
<accession>A0A060QNR4</accession>
<dbReference type="RefSeq" id="YP_009042737.1">
    <property type="nucleotide sequence ID" value="NC_024357.1"/>
</dbReference>
<name>A0A060QNR4_9CAUD</name>
<sequence>MIDIALAIAKKAHAGQVDKAGVDYIQHPLYVASQVNTEQEKAVALLHDVIEDSDITAADLFASGLSNEVVTAVQILTKKKGQSYQEYLGKVKSNNLARVVKLADLKHNSDLSRLKSVTNTDYERVKKYKNAIYYLST</sequence>
<evidence type="ECO:0000313" key="2">
    <source>
        <dbReference type="Proteomes" id="UP000202995"/>
    </source>
</evidence>
<proteinExistence type="predicted"/>
<dbReference type="OrthoDB" id="27601at10239"/>
<protein>
    <submittedName>
        <fullName evidence="1">Phage protein</fullName>
    </submittedName>
</protein>
<keyword evidence="2" id="KW-1185">Reference proteome</keyword>
<dbReference type="KEGG" id="vg:19684956"/>
<dbReference type="Proteomes" id="UP000202995">
    <property type="component" value="Segment"/>
</dbReference>
<dbReference type="SUPFAM" id="SSF109604">
    <property type="entry name" value="HD-domain/PDEase-like"/>
    <property type="match status" value="1"/>
</dbReference>
<reference evidence="1 2" key="1">
    <citation type="journal article" date="2014" name="BMC Biol.">
        <title>Variable recombination dynamics during the emergence, transmission and 'disarming' of a multidrug-resistant pneumococcal clone.</title>
        <authorList>
            <person name="Croucher N.J."/>
            <person name="Hanage W.P."/>
            <person name="Harris S.R."/>
            <person name="McGee L."/>
            <person name="van der Linden M."/>
            <person name="de Lencastre H."/>
            <person name="Sa-Leao R."/>
            <person name="Song J.H."/>
            <person name="Ko K.S."/>
            <person name="Beall B."/>
            <person name="Klugman K.P."/>
            <person name="Parkhill J."/>
            <person name="Tomasz A."/>
            <person name="Kristinsson K.G."/>
            <person name="Bentley S.D."/>
        </authorList>
    </citation>
    <scope>NUCLEOTIDE SEQUENCE [LARGE SCALE GENOMIC DNA]</scope>
</reference>
<dbReference type="EMBL" id="HG799496">
    <property type="protein sequence ID" value="CDL73984.1"/>
    <property type="molecule type" value="Genomic_DNA"/>
</dbReference>